<protein>
    <submittedName>
        <fullName evidence="1">DUF541 domain-containing protein</fullName>
    </submittedName>
</protein>
<dbReference type="Gene3D" id="3.30.110.170">
    <property type="entry name" value="Protein of unknown function (DUF541), domain 1"/>
    <property type="match status" value="1"/>
</dbReference>
<dbReference type="InterPro" id="IPR052022">
    <property type="entry name" value="26kDa_periplasmic_antigen"/>
</dbReference>
<gene>
    <name evidence="1" type="ORF">EFY87_05130</name>
</gene>
<dbReference type="Pfam" id="PF04402">
    <property type="entry name" value="SIMPL"/>
    <property type="match status" value="1"/>
</dbReference>
<name>A0A3M9MFM7_9MICO</name>
<dbReference type="RefSeq" id="WP_123270386.1">
    <property type="nucleotide sequence ID" value="NZ_RJJQ01000003.1"/>
</dbReference>
<dbReference type="InterPro" id="IPR007497">
    <property type="entry name" value="SIMPL/DUF541"/>
</dbReference>
<keyword evidence="2" id="KW-1185">Reference proteome</keyword>
<dbReference type="PANTHER" id="PTHR34387:SF2">
    <property type="entry name" value="SLR1258 PROTEIN"/>
    <property type="match status" value="1"/>
</dbReference>
<accession>A0A3M9MFM7</accession>
<evidence type="ECO:0000313" key="2">
    <source>
        <dbReference type="Proteomes" id="UP000271678"/>
    </source>
</evidence>
<sequence length="211" mass="22563">MVDETSGITVVGVGTVRVPTTEAMLRLRVERRESAPGAALTEAGAIVAAAFEVLRQAGIPDTDVRTATVRVTANKAWVDNHEELQGYDAQQDLQVRVTDLAKLDELLGSLVDRCGTGLQIDDVSLSGEADAVARSQARQEAVRDAREKASEYATFAGRTLGRAESISEVRDRPAPLRRHMAMAASAGMAMPIAQGEEETTVAVEVRWSFGG</sequence>
<dbReference type="AlphaFoldDB" id="A0A3M9MFM7"/>
<dbReference type="OrthoDB" id="5195768at2"/>
<comment type="caution">
    <text evidence="1">The sequence shown here is derived from an EMBL/GenBank/DDBJ whole genome shotgun (WGS) entry which is preliminary data.</text>
</comment>
<evidence type="ECO:0000313" key="1">
    <source>
        <dbReference type="EMBL" id="RNI24346.1"/>
    </source>
</evidence>
<proteinExistence type="predicted"/>
<dbReference type="Gene3D" id="3.30.70.2970">
    <property type="entry name" value="Protein of unknown function (DUF541), domain 2"/>
    <property type="match status" value="1"/>
</dbReference>
<dbReference type="PANTHER" id="PTHR34387">
    <property type="entry name" value="SLR1258 PROTEIN"/>
    <property type="match status" value="1"/>
</dbReference>
<dbReference type="GO" id="GO:0006974">
    <property type="term" value="P:DNA damage response"/>
    <property type="evidence" value="ECO:0007669"/>
    <property type="project" value="TreeGrafter"/>
</dbReference>
<reference evidence="1 2" key="1">
    <citation type="submission" date="2018-11" db="EMBL/GenBank/DDBJ databases">
        <title>Draft genome of Simplicispira Flexivirga sp. BO-16.</title>
        <authorList>
            <person name="Im W.T."/>
        </authorList>
    </citation>
    <scope>NUCLEOTIDE SEQUENCE [LARGE SCALE GENOMIC DNA]</scope>
    <source>
        <strain evidence="1 2">BO-16</strain>
    </source>
</reference>
<organism evidence="1 2">
    <name type="scientific">Flexivirga caeni</name>
    <dbReference type="NCBI Taxonomy" id="2294115"/>
    <lineage>
        <taxon>Bacteria</taxon>
        <taxon>Bacillati</taxon>
        <taxon>Actinomycetota</taxon>
        <taxon>Actinomycetes</taxon>
        <taxon>Micrococcales</taxon>
        <taxon>Dermacoccaceae</taxon>
        <taxon>Flexivirga</taxon>
    </lineage>
</organism>
<dbReference type="Proteomes" id="UP000271678">
    <property type="component" value="Unassembled WGS sequence"/>
</dbReference>
<dbReference type="EMBL" id="RJJQ01000003">
    <property type="protein sequence ID" value="RNI24346.1"/>
    <property type="molecule type" value="Genomic_DNA"/>
</dbReference>